<evidence type="ECO:0000259" key="3">
    <source>
        <dbReference type="Pfam" id="PF25598"/>
    </source>
</evidence>
<organism evidence="4 5">
    <name type="scientific">Spizellomyces punctatus (strain DAOM BR117)</name>
    <dbReference type="NCBI Taxonomy" id="645134"/>
    <lineage>
        <taxon>Eukaryota</taxon>
        <taxon>Fungi</taxon>
        <taxon>Fungi incertae sedis</taxon>
        <taxon>Chytridiomycota</taxon>
        <taxon>Chytridiomycota incertae sedis</taxon>
        <taxon>Chytridiomycetes</taxon>
        <taxon>Spizellomycetales</taxon>
        <taxon>Spizellomycetaceae</taxon>
        <taxon>Spizellomyces</taxon>
    </lineage>
</organism>
<dbReference type="SUPFAM" id="SSF48371">
    <property type="entry name" value="ARM repeat"/>
    <property type="match status" value="2"/>
</dbReference>
<reference evidence="4 5" key="1">
    <citation type="submission" date="2009-08" db="EMBL/GenBank/DDBJ databases">
        <title>The Genome Sequence of Spizellomyces punctatus strain DAOM BR117.</title>
        <authorList>
            <consortium name="The Broad Institute Genome Sequencing Platform"/>
            <person name="Russ C."/>
            <person name="Cuomo C."/>
            <person name="Shea T."/>
            <person name="Young S.K."/>
            <person name="Zeng Q."/>
            <person name="Koehrsen M."/>
            <person name="Haas B."/>
            <person name="Borodovsky M."/>
            <person name="Guigo R."/>
            <person name="Alvarado L."/>
            <person name="Berlin A."/>
            <person name="Bochicchio J."/>
            <person name="Borenstein D."/>
            <person name="Chapman S."/>
            <person name="Chen Z."/>
            <person name="Engels R."/>
            <person name="Freedman E."/>
            <person name="Gellesch M."/>
            <person name="Goldberg J."/>
            <person name="Griggs A."/>
            <person name="Gujja S."/>
            <person name="Heiman D."/>
            <person name="Hepburn T."/>
            <person name="Howarth C."/>
            <person name="Jen D."/>
            <person name="Larson L."/>
            <person name="Lewis B."/>
            <person name="Mehta T."/>
            <person name="Park D."/>
            <person name="Pearson M."/>
            <person name="Roberts A."/>
            <person name="Saif S."/>
            <person name="Shenoy N."/>
            <person name="Sisk P."/>
            <person name="Stolte C."/>
            <person name="Sykes S."/>
            <person name="Thomson T."/>
            <person name="Walk T."/>
            <person name="White J."/>
            <person name="Yandava C."/>
            <person name="Burger G."/>
            <person name="Gray M.W."/>
            <person name="Holland P.W.H."/>
            <person name="King N."/>
            <person name="Lang F.B.F."/>
            <person name="Roger A.J."/>
            <person name="Ruiz-Trillo I."/>
            <person name="Lander E."/>
            <person name="Nusbaum C."/>
        </authorList>
    </citation>
    <scope>NUCLEOTIDE SEQUENCE [LARGE SCALE GENOMIC DNA]</scope>
    <source>
        <strain evidence="4 5">DAOM BR117</strain>
    </source>
</reference>
<dbReference type="Pfam" id="PF25598">
    <property type="entry name" value="ARM_PUB"/>
    <property type="match status" value="1"/>
</dbReference>
<dbReference type="AlphaFoldDB" id="A0A0L0HB15"/>
<feature type="region of interest" description="Disordered" evidence="2">
    <location>
        <begin position="358"/>
        <end position="493"/>
    </location>
</feature>
<dbReference type="OrthoDB" id="7537227at2759"/>
<dbReference type="InterPro" id="IPR016024">
    <property type="entry name" value="ARM-type_fold"/>
</dbReference>
<feature type="repeat" description="ARM" evidence="1">
    <location>
        <begin position="627"/>
        <end position="673"/>
    </location>
</feature>
<feature type="compositionally biased region" description="Basic and acidic residues" evidence="2">
    <location>
        <begin position="432"/>
        <end position="441"/>
    </location>
</feature>
<dbReference type="eggNOG" id="KOG0167">
    <property type="taxonomic scope" value="Eukaryota"/>
</dbReference>
<evidence type="ECO:0000313" key="4">
    <source>
        <dbReference type="EMBL" id="KNC97913.1"/>
    </source>
</evidence>
<dbReference type="InParanoid" id="A0A0L0HB15"/>
<dbReference type="Pfam" id="PF00514">
    <property type="entry name" value="Arm"/>
    <property type="match status" value="1"/>
</dbReference>
<accession>A0A0L0HB15</accession>
<evidence type="ECO:0000256" key="1">
    <source>
        <dbReference type="PROSITE-ProRule" id="PRU00259"/>
    </source>
</evidence>
<dbReference type="PROSITE" id="PS50176">
    <property type="entry name" value="ARM_REPEAT"/>
    <property type="match status" value="4"/>
</dbReference>
<dbReference type="OMA" id="HAPPWRQ"/>
<proteinExistence type="predicted"/>
<evidence type="ECO:0000313" key="5">
    <source>
        <dbReference type="Proteomes" id="UP000053201"/>
    </source>
</evidence>
<name>A0A0L0HB15_SPIPD</name>
<feature type="compositionally biased region" description="Acidic residues" evidence="2">
    <location>
        <begin position="472"/>
        <end position="488"/>
    </location>
</feature>
<evidence type="ECO:0000256" key="2">
    <source>
        <dbReference type="SAM" id="MobiDB-lite"/>
    </source>
</evidence>
<dbReference type="InterPro" id="IPR058678">
    <property type="entry name" value="ARM_PUB"/>
</dbReference>
<dbReference type="SMART" id="SM00185">
    <property type="entry name" value="ARM"/>
    <property type="match status" value="13"/>
</dbReference>
<feature type="compositionally biased region" description="Basic residues" evidence="2">
    <location>
        <begin position="442"/>
        <end position="451"/>
    </location>
</feature>
<gene>
    <name evidence="4" type="ORF">SPPG_09419</name>
</gene>
<dbReference type="PANTHER" id="PTHR46241">
    <property type="entry name" value="ARMADILLO REPEAT-CONTAINING PROTEIN 4 ARMC4"/>
    <property type="match status" value="1"/>
</dbReference>
<dbReference type="STRING" id="645134.A0A0L0HB15"/>
<feature type="repeat" description="ARM" evidence="1">
    <location>
        <begin position="586"/>
        <end position="628"/>
    </location>
</feature>
<sequence length="1084" mass="119104">MGQSLSARFEWIDQPVATSKQTIEDNDAGQLKTSIVNHALLSDLIRMIEQLCRAHPSEARSEFRRPLQWSSNLRPAAFSAAGDKWIVQSSGPKGGKVVITSTETRTDGQPLFQLEQSGGQTTESTVYIARVASFEYLNRILQLAEEHKLRELQEIIQANRDPAKTIFGVSGDNALVDAFEAFSNEQDPRKRDQYSKLYKLLLILNTFDLQLMKSAVQDLQKEKTLNVQKISEELQMIQAFCGRDPARPAISIDWESDYTFANGYKAPPWRQVYGEICYLEVQPFDREKMIITASKRGYFVNKGYSADDKGQEHLNYEADSDVYPSLVDLLRSQSQHFAARIDKQEYSCLPKAGASVTSMSESAIAPHSQPHEAEETDEDQDYGADTVQKKGDANGRRAYVNKKTKTKNTAKTRVPVEPSLKWRSLGVTQDGDSDRNVDGHGYKKTSGKVKLNRTSSASKDGKKGQRSRAMPDEDDFTDSEADDSEEEIQEKRQEISELPAEYYQIQKLVKYLRAGNQTATIIAICSLRDFDLTNEFNQTAIRDVGGLETLVNLLDTDDPKCKIGALKILRDISQNVAIRSAIAELDGMQPLVELLRDSDKELKCLAAETIAHCAKNARNRRSVRRYGGIRKLVRLLKARPGSEDEQVAMAGALALATCSKSAKNKEAIQAAGSIPLLANLLESQNEQLLIPVVGILQECASDENYRIAIRGSGMVKFLVENLASKNEELQAHCASAIFKCAEEDEIRTLVRQYNGLTHLVNLLDNTMNKELLAAATGAVWKCAQNLENVAAFNKLNTIKKLVGLMENQPEDVLVNAVGALGACAQTADGRQAIRECNGITPLVNLLTGTNQALLVNVTTAVGACALDTDSMAIIDRLDGVRLLWSLLKSTNPQVQASAAWAICPCIEHAKDAGEMVRSFVGGLELIVSLLKSDNTEVLASVCAAIANIAKDEENLAVITDHGVVPMLAKLTNTRNDKLRRHLSEAVARCCHWGNNRVSFGAAGAVAPLVKYLRSPDEEVHRSTARALHQLSMDPDNCITMHEHGVVQLLLGMVGSPDPGLQEAAAGTIGNIRRLALASEKAAMA</sequence>
<feature type="domain" description="U-box" evidence="3">
    <location>
        <begin position="659"/>
        <end position="843"/>
    </location>
</feature>
<dbReference type="RefSeq" id="XP_016605953.1">
    <property type="nucleotide sequence ID" value="XM_016757582.1"/>
</dbReference>
<feature type="compositionally biased region" description="Basic residues" evidence="2">
    <location>
        <begin position="399"/>
        <end position="410"/>
    </location>
</feature>
<dbReference type="InterPro" id="IPR000225">
    <property type="entry name" value="Armadillo"/>
</dbReference>
<feature type="repeat" description="ARM" evidence="1">
    <location>
        <begin position="1003"/>
        <end position="1036"/>
    </location>
</feature>
<dbReference type="Gene3D" id="1.25.10.10">
    <property type="entry name" value="Leucine-rich Repeat Variant"/>
    <property type="match status" value="4"/>
</dbReference>
<keyword evidence="5" id="KW-1185">Reference proteome</keyword>
<dbReference type="EMBL" id="KQ257462">
    <property type="protein sequence ID" value="KNC97913.1"/>
    <property type="molecule type" value="Genomic_DNA"/>
</dbReference>
<dbReference type="Proteomes" id="UP000053201">
    <property type="component" value="Unassembled WGS sequence"/>
</dbReference>
<dbReference type="GeneID" id="27692544"/>
<dbReference type="PANTHER" id="PTHR46241:SF1">
    <property type="entry name" value="OUTER DYNEIN ARM-DOCKING COMPLEX SUBUNIT 2"/>
    <property type="match status" value="1"/>
</dbReference>
<feature type="repeat" description="ARM" evidence="1">
    <location>
        <begin position="921"/>
        <end position="963"/>
    </location>
</feature>
<protein>
    <recommendedName>
        <fullName evidence="3">U-box domain-containing protein</fullName>
    </recommendedName>
</protein>
<dbReference type="VEuPathDB" id="FungiDB:SPPG_09419"/>
<dbReference type="InterPro" id="IPR011989">
    <property type="entry name" value="ARM-like"/>
</dbReference>